<feature type="transmembrane region" description="Helical" evidence="7">
    <location>
        <begin position="102"/>
        <end position="122"/>
    </location>
</feature>
<dbReference type="SUPFAM" id="SSF103481">
    <property type="entry name" value="Multidrug resistance efflux transporter EmrE"/>
    <property type="match status" value="2"/>
</dbReference>
<dbReference type="PANTHER" id="PTHR22911">
    <property type="entry name" value="ACYL-MALONYL CONDENSING ENZYME-RELATED"/>
    <property type="match status" value="1"/>
</dbReference>
<comment type="caution">
    <text evidence="9">The sequence shown here is derived from an EMBL/GenBank/DDBJ whole genome shotgun (WGS) entry which is preliminary data.</text>
</comment>
<dbReference type="AlphaFoldDB" id="A0A1Y2SEL9"/>
<keyword evidence="6 7" id="KW-0472">Membrane</keyword>
<accession>A0A1Y2SEL9</accession>
<feature type="transmembrane region" description="Helical" evidence="7">
    <location>
        <begin position="154"/>
        <end position="174"/>
    </location>
</feature>
<evidence type="ECO:0000313" key="10">
    <source>
        <dbReference type="Proteomes" id="UP000194350"/>
    </source>
</evidence>
<reference evidence="9 10" key="1">
    <citation type="submission" date="2016-10" db="EMBL/GenBank/DDBJ databases">
        <title>Systematic genetic and metabolomic analysis of Xenorhabdus and Photorhabdus spp., highlights the requirements for a dual symbiotic and pathogenic life style.</title>
        <authorList>
            <person name="Tobias N.J."/>
            <person name="Wolff H."/>
            <person name="Djahanschiri B."/>
            <person name="Pidot S.J."/>
            <person name="Stinear T.P."/>
            <person name="Ebersberger I."/>
            <person name="Bode H.B."/>
        </authorList>
    </citation>
    <scope>NUCLEOTIDE SEQUENCE [LARGE SCALE GENOMIC DNA]</scope>
    <source>
        <strain evidence="9 10">DSM 22392</strain>
    </source>
</reference>
<feature type="transmembrane region" description="Helical" evidence="7">
    <location>
        <begin position="12"/>
        <end position="29"/>
    </location>
</feature>
<evidence type="ECO:0000256" key="1">
    <source>
        <dbReference type="ARBA" id="ARBA00004651"/>
    </source>
</evidence>
<feature type="transmembrane region" description="Helical" evidence="7">
    <location>
        <begin position="73"/>
        <end position="90"/>
    </location>
</feature>
<dbReference type="GO" id="GO:0016020">
    <property type="term" value="C:membrane"/>
    <property type="evidence" value="ECO:0007669"/>
    <property type="project" value="InterPro"/>
</dbReference>
<name>A0A1Y2SEL9_9GAMM</name>
<feature type="transmembrane region" description="Helical" evidence="7">
    <location>
        <begin position="131"/>
        <end position="148"/>
    </location>
</feature>
<evidence type="ECO:0000256" key="2">
    <source>
        <dbReference type="ARBA" id="ARBA00007362"/>
    </source>
</evidence>
<dbReference type="Pfam" id="PF00892">
    <property type="entry name" value="EamA"/>
    <property type="match status" value="2"/>
</dbReference>
<dbReference type="OrthoDB" id="8611655at2"/>
<evidence type="ECO:0000256" key="7">
    <source>
        <dbReference type="SAM" id="Phobius"/>
    </source>
</evidence>
<keyword evidence="4 7" id="KW-0812">Transmembrane</keyword>
<evidence type="ECO:0000256" key="6">
    <source>
        <dbReference type="ARBA" id="ARBA00023136"/>
    </source>
</evidence>
<feature type="transmembrane region" description="Helical" evidence="7">
    <location>
        <begin position="210"/>
        <end position="232"/>
    </location>
</feature>
<gene>
    <name evidence="9" type="ORF">Xvie_01322</name>
</gene>
<keyword evidence="10" id="KW-1185">Reference proteome</keyword>
<evidence type="ECO:0000313" key="9">
    <source>
        <dbReference type="EMBL" id="OTA17067.1"/>
    </source>
</evidence>
<keyword evidence="5 7" id="KW-1133">Transmembrane helix</keyword>
<evidence type="ECO:0000259" key="8">
    <source>
        <dbReference type="Pfam" id="PF00892"/>
    </source>
</evidence>
<feature type="transmembrane region" description="Helical" evidence="7">
    <location>
        <begin position="270"/>
        <end position="288"/>
    </location>
</feature>
<evidence type="ECO:0000256" key="5">
    <source>
        <dbReference type="ARBA" id="ARBA00022989"/>
    </source>
</evidence>
<feature type="transmembrane region" description="Helical" evidence="7">
    <location>
        <begin position="41"/>
        <end position="61"/>
    </location>
</feature>
<feature type="domain" description="EamA" evidence="8">
    <location>
        <begin position="156"/>
        <end position="285"/>
    </location>
</feature>
<proteinExistence type="inferred from homology"/>
<comment type="similarity">
    <text evidence="2">Belongs to the EamA transporter family.</text>
</comment>
<feature type="transmembrane region" description="Helical" evidence="7">
    <location>
        <begin position="186"/>
        <end position="204"/>
    </location>
</feature>
<dbReference type="Proteomes" id="UP000194350">
    <property type="component" value="Unassembled WGS sequence"/>
</dbReference>
<feature type="domain" description="EamA" evidence="8">
    <location>
        <begin position="9"/>
        <end position="145"/>
    </location>
</feature>
<dbReference type="InterPro" id="IPR037185">
    <property type="entry name" value="EmrE-like"/>
</dbReference>
<dbReference type="InterPro" id="IPR000620">
    <property type="entry name" value="EamA_dom"/>
</dbReference>
<dbReference type="EMBL" id="MUBJ01000005">
    <property type="protein sequence ID" value="OTA17067.1"/>
    <property type="molecule type" value="Genomic_DNA"/>
</dbReference>
<evidence type="ECO:0000256" key="3">
    <source>
        <dbReference type="ARBA" id="ARBA00022475"/>
    </source>
</evidence>
<organism evidence="9 10">
    <name type="scientific">Xenorhabdus vietnamensis</name>
    <dbReference type="NCBI Taxonomy" id="351656"/>
    <lineage>
        <taxon>Bacteria</taxon>
        <taxon>Pseudomonadati</taxon>
        <taxon>Pseudomonadota</taxon>
        <taxon>Gammaproteobacteria</taxon>
        <taxon>Enterobacterales</taxon>
        <taxon>Morganellaceae</taxon>
        <taxon>Xenorhabdus</taxon>
    </lineage>
</organism>
<dbReference type="RefSeq" id="WP_086108539.1">
    <property type="nucleotide sequence ID" value="NZ_CAWNGD010000095.1"/>
</dbReference>
<dbReference type="PANTHER" id="PTHR22911:SF79">
    <property type="entry name" value="MOBA-LIKE NTP TRANSFERASE DOMAIN-CONTAINING PROTEIN"/>
    <property type="match status" value="1"/>
</dbReference>
<sequence length="301" mass="33080">MNNTFYQRAEFYALTAAMLNGTIGVLTHFGLNSGISHHQVAFWKCFIAFLILLVYCLSRPSERQTFFALRNKSLQFAILAFFGIFCLYFFETWAFKEASVPLVSFLTYAAGGITLILSSLFLGEKMGINKCLSFVLILVGVYCLFNFAEQIYSSSFGILLALMGGLGYALFIFLSKFMNIGSGISVLVWLFGFGTIYLAVPAMLEGLQFPSGIALLTILGLVLLPSIGGFYFTTKAVEKGEASSVQITETSEPLFSTLFAFLFIGETLGWWGTLGAVFIMSGLLIGIIKKSRQPQLISSSQ</sequence>
<evidence type="ECO:0000256" key="4">
    <source>
        <dbReference type="ARBA" id="ARBA00022692"/>
    </source>
</evidence>
<protein>
    <submittedName>
        <fullName evidence="9">Membrane protein</fullName>
    </submittedName>
</protein>
<keyword evidence="3" id="KW-1003">Cell membrane</keyword>
<comment type="subcellular location">
    <subcellularLocation>
        <location evidence="1">Cell membrane</location>
        <topology evidence="1">Multi-pass membrane protein</topology>
    </subcellularLocation>
</comment>